<dbReference type="Proteomes" id="UP000078544">
    <property type="component" value="Unassembled WGS sequence"/>
</dbReference>
<name>A0A166UBQ8_9HYPO</name>
<keyword evidence="3" id="KW-0238">DNA-binding</keyword>
<feature type="compositionally biased region" description="Basic and acidic residues" evidence="1">
    <location>
        <begin position="115"/>
        <end position="125"/>
    </location>
</feature>
<comment type="caution">
    <text evidence="3">The sequence shown here is derived from an EMBL/GenBank/DDBJ whole genome shotgun (WGS) entry which is preliminary data.</text>
</comment>
<feature type="compositionally biased region" description="Basic residues" evidence="1">
    <location>
        <begin position="518"/>
        <end position="534"/>
    </location>
</feature>
<feature type="region of interest" description="Disordered" evidence="1">
    <location>
        <begin position="442"/>
        <end position="495"/>
    </location>
</feature>
<gene>
    <name evidence="3" type="ORF">AAL_01644</name>
</gene>
<evidence type="ECO:0000259" key="2">
    <source>
        <dbReference type="SMART" id="SM00974"/>
    </source>
</evidence>
<dbReference type="EMBL" id="AZGY01000002">
    <property type="protein sequence ID" value="OAA32312.1"/>
    <property type="molecule type" value="Genomic_DNA"/>
</dbReference>
<dbReference type="OrthoDB" id="4719713at2759"/>
<feature type="region of interest" description="Disordered" evidence="1">
    <location>
        <begin position="115"/>
        <end position="169"/>
    </location>
</feature>
<dbReference type="GO" id="GO:0003677">
    <property type="term" value="F:DNA binding"/>
    <property type="evidence" value="ECO:0007669"/>
    <property type="project" value="UniProtKB-KW"/>
</dbReference>
<sequence>MENRTNERHPIFGELANLLGRLPECARYTDLESFEFCLGVTLEGNYCQKRPRKQKEEKSLKELLRKFRTKSKWSYKHEFYDQLRTFAELTFCHCHRADPAQRIKKHWRDRLKDGEISHEDSDSDHNASCSHGSGSGADYEKPRRDTDGDDDSEGSDSDGNSSCPYFSDSGAEYKKLRRDTDGEDFTEDVDFDRHSCYSHHMASTAQDARLNSRHAYAASLVQGIDNLAIIDESGRTSSNVVRSTTAAQLTEQNLKHIQSNDNLTPAKLGKVTRPYAGSVRNHSSEIKAICDHPENGKMTFGTVYVLRHDDDSDLFKVGHTARNAEKRRDEICHGKKTQVVYESSEFQGSYQAETIAEKILKHEKLLVTCSDCKRKHKEWYKGPKKTILAAVKVAVELLKLPAYEHKDGRWRLTAQAYDDVVKKLCSFSVADMSRYLADTRRQRRSGQIRRVADHAEAGADDAEAGLDQRRPRGVGRSPSRHVQSTRRRRSSSIYDGSTLVTEESFVREFTEEIDGHRRTTKSTRQKKRFGKPAS</sequence>
<keyword evidence="4" id="KW-1185">Reference proteome</keyword>
<protein>
    <submittedName>
        <fullName evidence="3">DNA-binding protein</fullName>
    </submittedName>
</protein>
<dbReference type="AlphaFoldDB" id="A0A166UBQ8"/>
<accession>A0A166UBQ8</accession>
<feature type="region of interest" description="Disordered" evidence="1">
    <location>
        <begin position="510"/>
        <end position="534"/>
    </location>
</feature>
<proteinExistence type="predicted"/>
<evidence type="ECO:0000256" key="1">
    <source>
        <dbReference type="SAM" id="MobiDB-lite"/>
    </source>
</evidence>
<evidence type="ECO:0000313" key="4">
    <source>
        <dbReference type="Proteomes" id="UP000078544"/>
    </source>
</evidence>
<dbReference type="SMART" id="SM00974">
    <property type="entry name" value="T5orf172"/>
    <property type="match status" value="1"/>
</dbReference>
<reference evidence="3 4" key="1">
    <citation type="journal article" date="2016" name="Genome Biol. Evol.">
        <title>Divergent and convergent evolution of fungal pathogenicity.</title>
        <authorList>
            <person name="Shang Y."/>
            <person name="Xiao G."/>
            <person name="Zheng P."/>
            <person name="Cen K."/>
            <person name="Zhan S."/>
            <person name="Wang C."/>
        </authorList>
    </citation>
    <scope>NUCLEOTIDE SEQUENCE [LARGE SCALE GENOMIC DNA]</scope>
    <source>
        <strain evidence="3 4">RCEF 2490</strain>
    </source>
</reference>
<feature type="compositionally biased region" description="Acidic residues" evidence="1">
    <location>
        <begin position="147"/>
        <end position="156"/>
    </location>
</feature>
<feature type="domain" description="Bacteriophage T5 Orf172 DNA-binding" evidence="2">
    <location>
        <begin position="309"/>
        <end position="394"/>
    </location>
</feature>
<evidence type="ECO:0000313" key="3">
    <source>
        <dbReference type="EMBL" id="OAA32312.1"/>
    </source>
</evidence>
<organism evidence="3 4">
    <name type="scientific">Moelleriella libera RCEF 2490</name>
    <dbReference type="NCBI Taxonomy" id="1081109"/>
    <lineage>
        <taxon>Eukaryota</taxon>
        <taxon>Fungi</taxon>
        <taxon>Dikarya</taxon>
        <taxon>Ascomycota</taxon>
        <taxon>Pezizomycotina</taxon>
        <taxon>Sordariomycetes</taxon>
        <taxon>Hypocreomycetidae</taxon>
        <taxon>Hypocreales</taxon>
        <taxon>Clavicipitaceae</taxon>
        <taxon>Moelleriella</taxon>
    </lineage>
</organism>
<dbReference type="Pfam" id="PF10544">
    <property type="entry name" value="T5orf172"/>
    <property type="match status" value="1"/>
</dbReference>
<dbReference type="InterPro" id="IPR018306">
    <property type="entry name" value="Phage_T5_Orf172_DNA-bd"/>
</dbReference>